<organism evidence="2 3">
    <name type="scientific">Arachis hypogaea</name>
    <name type="common">Peanut</name>
    <dbReference type="NCBI Taxonomy" id="3818"/>
    <lineage>
        <taxon>Eukaryota</taxon>
        <taxon>Viridiplantae</taxon>
        <taxon>Streptophyta</taxon>
        <taxon>Embryophyta</taxon>
        <taxon>Tracheophyta</taxon>
        <taxon>Spermatophyta</taxon>
        <taxon>Magnoliopsida</taxon>
        <taxon>eudicotyledons</taxon>
        <taxon>Gunneridae</taxon>
        <taxon>Pentapetalae</taxon>
        <taxon>rosids</taxon>
        <taxon>fabids</taxon>
        <taxon>Fabales</taxon>
        <taxon>Fabaceae</taxon>
        <taxon>Papilionoideae</taxon>
        <taxon>50 kb inversion clade</taxon>
        <taxon>dalbergioids sensu lato</taxon>
        <taxon>Dalbergieae</taxon>
        <taxon>Pterocarpus clade</taxon>
        <taxon>Arachis</taxon>
    </lineage>
</organism>
<dbReference type="PANTHER" id="PTHR34191:SF20">
    <property type="entry name" value="LATE EMBRYOGENESIS ABUNDANT PROTEIN (LEA) FAMILY PROTEIN"/>
    <property type="match status" value="1"/>
</dbReference>
<dbReference type="Proteomes" id="UP000289738">
    <property type="component" value="Chromosome B09"/>
</dbReference>
<evidence type="ECO:0000313" key="2">
    <source>
        <dbReference type="EMBL" id="RYQ87258.1"/>
    </source>
</evidence>
<protein>
    <recommendedName>
        <fullName evidence="4">Late embryogenesis abundant protein group 3 protein</fullName>
    </recommendedName>
</protein>
<keyword evidence="3" id="KW-1185">Reference proteome</keyword>
<feature type="compositionally biased region" description="Low complexity" evidence="1">
    <location>
        <begin position="274"/>
        <end position="290"/>
    </location>
</feature>
<feature type="compositionally biased region" description="Basic and acidic residues" evidence="1">
    <location>
        <begin position="68"/>
        <end position="83"/>
    </location>
</feature>
<dbReference type="PANTHER" id="PTHR34191">
    <property type="entry name" value="LATE EMBRYOGENESIS ABUNDANT PROTEIN (LEA) FAMILY PROTEIN"/>
    <property type="match status" value="1"/>
</dbReference>
<dbReference type="InterPro" id="IPR039624">
    <property type="entry name" value="LEA1/2/D7/KIN2"/>
</dbReference>
<dbReference type="Gene3D" id="6.10.140.1430">
    <property type="match status" value="3"/>
</dbReference>
<proteinExistence type="predicted"/>
<evidence type="ECO:0008006" key="4">
    <source>
        <dbReference type="Google" id="ProtNLM"/>
    </source>
</evidence>
<feature type="region of interest" description="Disordered" evidence="1">
    <location>
        <begin position="1"/>
        <end position="115"/>
    </location>
</feature>
<reference evidence="2 3" key="1">
    <citation type="submission" date="2019-01" db="EMBL/GenBank/DDBJ databases">
        <title>Sequencing of cultivated peanut Arachis hypogaea provides insights into genome evolution and oil improvement.</title>
        <authorList>
            <person name="Chen X."/>
        </authorList>
    </citation>
    <scope>NUCLEOTIDE SEQUENCE [LARGE SCALE GENOMIC DNA]</scope>
    <source>
        <strain evidence="3">cv. Fuhuasheng</strain>
        <tissue evidence="2">Leaves</tissue>
    </source>
</reference>
<dbReference type="STRING" id="3818.A0A444XC25"/>
<feature type="compositionally biased region" description="Low complexity" evidence="1">
    <location>
        <begin position="48"/>
        <end position="67"/>
    </location>
</feature>
<feature type="compositionally biased region" description="Basic and acidic residues" evidence="1">
    <location>
        <begin position="33"/>
        <end position="47"/>
    </location>
</feature>
<gene>
    <name evidence="2" type="ORF">Ahy_B09g094738</name>
</gene>
<feature type="region of interest" description="Disordered" evidence="1">
    <location>
        <begin position="233"/>
        <end position="305"/>
    </location>
</feature>
<dbReference type="SUPFAM" id="SSF58113">
    <property type="entry name" value="Apolipoprotein A-I"/>
    <property type="match status" value="1"/>
</dbReference>
<comment type="caution">
    <text evidence="2">The sequence shown here is derived from an EMBL/GenBank/DDBJ whole genome shotgun (WGS) entry which is preliminary data.</text>
</comment>
<name>A0A444XC25_ARAHY</name>
<evidence type="ECO:0000313" key="3">
    <source>
        <dbReference type="Proteomes" id="UP000289738"/>
    </source>
</evidence>
<dbReference type="AlphaFoldDB" id="A0A444XC25"/>
<feature type="compositionally biased region" description="Polar residues" evidence="1">
    <location>
        <begin position="249"/>
        <end position="259"/>
    </location>
</feature>
<dbReference type="EMBL" id="SDMP01000019">
    <property type="protein sequence ID" value="RYQ87258.1"/>
    <property type="molecule type" value="Genomic_DNA"/>
</dbReference>
<accession>A0A444XC25</accession>
<sequence length="305" mass="33269">MASHDQSFRTGEAKGQTQEKTNQMMSNIGDKAQAVKDKTAQEAHSAWDKTAQTAQAAKDKTQQAAQTARDRTSDTAQNTREKAQNTAGATRDKASEMGQATRESAQAGKDNAGGFLQQTGEKVKGMAQGAADAVKQTFGMAPHEDEHEHPRRDHYYSHDPIPLQSPGHYNSCPVAKERHVLDTCHQAGHVLILCSYIPQRDSINGACSSNHLHQQKVFAITYQKNTTLFQEQESMASHDQSFKAGEAKGQTQEKTNQMMRNIGDKAQSAKDKTAQTAQAAKDKTQQAAQAAKERTTGDNVKSTQS</sequence>
<feature type="compositionally biased region" description="Polar residues" evidence="1">
    <location>
        <begin position="1"/>
        <end position="26"/>
    </location>
</feature>
<evidence type="ECO:0000256" key="1">
    <source>
        <dbReference type="SAM" id="MobiDB-lite"/>
    </source>
</evidence>